<keyword evidence="2" id="KW-1185">Reference proteome</keyword>
<dbReference type="Pfam" id="PF09351">
    <property type="entry name" value="DUF1993"/>
    <property type="match status" value="1"/>
</dbReference>
<dbReference type="Gene3D" id="1.20.120.450">
    <property type="entry name" value="dinb family like domain"/>
    <property type="match status" value="1"/>
</dbReference>
<dbReference type="EMBL" id="LQZT01000004">
    <property type="protein sequence ID" value="OCW58662.1"/>
    <property type="molecule type" value="Genomic_DNA"/>
</dbReference>
<dbReference type="PANTHER" id="PTHR36922:SF1">
    <property type="entry name" value="DUF1993 DOMAIN-CONTAINING PROTEIN"/>
    <property type="match status" value="1"/>
</dbReference>
<evidence type="ECO:0008006" key="3">
    <source>
        <dbReference type="Google" id="ProtNLM"/>
    </source>
</evidence>
<sequence length="168" mass="18361">MTVSMHALSVPFYTAALSNLAHVLTRAEAWAAERKIDPAVLLNDRLAPDMLPLKRQVQIATDHAKGAVARLGGVEVPSFPDVEESFAELQARIARTRDFIESVAEAGFAGAEDRNITLKIGAQDMSFPGLQYFQGFSVPNFYFHVTTAYAILRHNGAPLGKPDFFGRA</sequence>
<dbReference type="PANTHER" id="PTHR36922">
    <property type="entry name" value="BLL2446 PROTEIN"/>
    <property type="match status" value="1"/>
</dbReference>
<proteinExistence type="predicted"/>
<dbReference type="InterPro" id="IPR018531">
    <property type="entry name" value="DUF1993"/>
</dbReference>
<dbReference type="OrthoDB" id="338237at2"/>
<dbReference type="InterPro" id="IPR034660">
    <property type="entry name" value="DinB/YfiT-like"/>
</dbReference>
<accession>A0A1C1YYV9</accession>
<dbReference type="STRING" id="1480615.AWJ14_00040"/>
<evidence type="ECO:0000313" key="2">
    <source>
        <dbReference type="Proteomes" id="UP000094795"/>
    </source>
</evidence>
<dbReference type="SUPFAM" id="SSF109854">
    <property type="entry name" value="DinB/YfiT-like putative metalloenzymes"/>
    <property type="match status" value="1"/>
</dbReference>
<gene>
    <name evidence="1" type="ORF">AWJ14_00040</name>
</gene>
<reference evidence="1 2" key="1">
    <citation type="submission" date="2015-12" db="EMBL/GenBank/DDBJ databases">
        <authorList>
            <person name="Shamseldin A."/>
            <person name="Moawad H."/>
            <person name="Abd El-Rahim W.M."/>
            <person name="Sadowsky M.J."/>
        </authorList>
    </citation>
    <scope>NUCLEOTIDE SEQUENCE [LARGE SCALE GENOMIC DNA]</scope>
    <source>
        <strain evidence="1 2">JC234</strain>
    </source>
</reference>
<evidence type="ECO:0000313" key="1">
    <source>
        <dbReference type="EMBL" id="OCW58662.1"/>
    </source>
</evidence>
<dbReference type="Proteomes" id="UP000094795">
    <property type="component" value="Unassembled WGS sequence"/>
</dbReference>
<protein>
    <recommendedName>
        <fullName evidence="3">DUF1993 domain-containing protein</fullName>
    </recommendedName>
</protein>
<comment type="caution">
    <text evidence="1">The sequence shown here is derived from an EMBL/GenBank/DDBJ whole genome shotgun (WGS) entry which is preliminary data.</text>
</comment>
<name>A0A1C1YYV9_9HYPH</name>
<organism evidence="1 2">
    <name type="scientific">Hoeflea olei</name>
    <dbReference type="NCBI Taxonomy" id="1480615"/>
    <lineage>
        <taxon>Bacteria</taxon>
        <taxon>Pseudomonadati</taxon>
        <taxon>Pseudomonadota</taxon>
        <taxon>Alphaproteobacteria</taxon>
        <taxon>Hyphomicrobiales</taxon>
        <taxon>Rhizobiaceae</taxon>
        <taxon>Hoeflea</taxon>
    </lineage>
</organism>
<dbReference type="RefSeq" id="WP_066175609.1">
    <property type="nucleotide sequence ID" value="NZ_LQZT01000004.1"/>
</dbReference>
<dbReference type="AlphaFoldDB" id="A0A1C1YYV9"/>